<evidence type="ECO:0000259" key="6">
    <source>
        <dbReference type="PROSITE" id="PS50011"/>
    </source>
</evidence>
<keyword evidence="5" id="KW-0067">ATP-binding</keyword>
<dbReference type="Proteomes" id="UP001270362">
    <property type="component" value="Unassembled WGS sequence"/>
</dbReference>
<evidence type="ECO:0000313" key="8">
    <source>
        <dbReference type="Proteomes" id="UP001270362"/>
    </source>
</evidence>
<feature type="domain" description="Protein kinase" evidence="6">
    <location>
        <begin position="9"/>
        <end position="344"/>
    </location>
</feature>
<keyword evidence="2" id="KW-0808">Transferase</keyword>
<dbReference type="EMBL" id="JAULSO010000002">
    <property type="protein sequence ID" value="KAK3688226.1"/>
    <property type="molecule type" value="Genomic_DNA"/>
</dbReference>
<keyword evidence="8" id="KW-1185">Reference proteome</keyword>
<dbReference type="PANTHER" id="PTHR45646">
    <property type="entry name" value="SERINE/THREONINE-PROTEIN KINASE DOA-RELATED"/>
    <property type="match status" value="1"/>
</dbReference>
<dbReference type="GO" id="GO:0005524">
    <property type="term" value="F:ATP binding"/>
    <property type="evidence" value="ECO:0007669"/>
    <property type="project" value="UniProtKB-KW"/>
</dbReference>
<evidence type="ECO:0000256" key="5">
    <source>
        <dbReference type="ARBA" id="ARBA00022840"/>
    </source>
</evidence>
<evidence type="ECO:0000256" key="2">
    <source>
        <dbReference type="ARBA" id="ARBA00022679"/>
    </source>
</evidence>
<dbReference type="PANTHER" id="PTHR45646:SF11">
    <property type="entry name" value="SERINE_THREONINE-PROTEIN KINASE DOA"/>
    <property type="match status" value="1"/>
</dbReference>
<dbReference type="InterPro" id="IPR011009">
    <property type="entry name" value="Kinase-like_dom_sf"/>
</dbReference>
<evidence type="ECO:0000313" key="7">
    <source>
        <dbReference type="EMBL" id="KAK3688226.1"/>
    </source>
</evidence>
<dbReference type="GO" id="GO:0005634">
    <property type="term" value="C:nucleus"/>
    <property type="evidence" value="ECO:0007669"/>
    <property type="project" value="TreeGrafter"/>
</dbReference>
<reference evidence="7" key="2">
    <citation type="submission" date="2023-06" db="EMBL/GenBank/DDBJ databases">
        <authorList>
            <consortium name="Lawrence Berkeley National Laboratory"/>
            <person name="Haridas S."/>
            <person name="Hensen N."/>
            <person name="Bonometti L."/>
            <person name="Westerberg I."/>
            <person name="Brannstrom I.O."/>
            <person name="Guillou S."/>
            <person name="Cros-Aarteil S."/>
            <person name="Calhoun S."/>
            <person name="Kuo A."/>
            <person name="Mondo S."/>
            <person name="Pangilinan J."/>
            <person name="Riley R."/>
            <person name="Labutti K."/>
            <person name="Andreopoulos B."/>
            <person name="Lipzen A."/>
            <person name="Chen C."/>
            <person name="Yanf M."/>
            <person name="Daum C."/>
            <person name="Ng V."/>
            <person name="Clum A."/>
            <person name="Steindorff A."/>
            <person name="Ohm R."/>
            <person name="Martin F."/>
            <person name="Silar P."/>
            <person name="Natvig D."/>
            <person name="Lalanne C."/>
            <person name="Gautier V."/>
            <person name="Ament-Velasquez S.L."/>
            <person name="Kruys A."/>
            <person name="Hutchinson M.I."/>
            <person name="Powell A.J."/>
            <person name="Barry K."/>
            <person name="Miller A.N."/>
            <person name="Grigoriev I.V."/>
            <person name="Debuchy R."/>
            <person name="Gladieux P."/>
            <person name="Thoren M.H."/>
            <person name="Johannesson H."/>
        </authorList>
    </citation>
    <scope>NUCLEOTIDE SEQUENCE</scope>
    <source>
        <strain evidence="7">CBS 314.62</strain>
    </source>
</reference>
<keyword evidence="4 7" id="KW-0418">Kinase</keyword>
<dbReference type="GO" id="GO:0043484">
    <property type="term" value="P:regulation of RNA splicing"/>
    <property type="evidence" value="ECO:0007669"/>
    <property type="project" value="TreeGrafter"/>
</dbReference>
<accession>A0AAE0X9B2</accession>
<dbReference type="InterPro" id="IPR000719">
    <property type="entry name" value="Prot_kinase_dom"/>
</dbReference>
<name>A0AAE0X9B2_9PEZI</name>
<evidence type="ECO:0000256" key="1">
    <source>
        <dbReference type="ARBA" id="ARBA00022527"/>
    </source>
</evidence>
<evidence type="ECO:0000256" key="3">
    <source>
        <dbReference type="ARBA" id="ARBA00022741"/>
    </source>
</evidence>
<comment type="caution">
    <text evidence="7">The sequence shown here is derived from an EMBL/GenBank/DDBJ whole genome shotgun (WGS) entry which is preliminary data.</text>
</comment>
<proteinExistence type="predicted"/>
<dbReference type="PROSITE" id="PS50011">
    <property type="entry name" value="PROTEIN_KINASE_DOM"/>
    <property type="match status" value="1"/>
</dbReference>
<organism evidence="7 8">
    <name type="scientific">Podospora appendiculata</name>
    <dbReference type="NCBI Taxonomy" id="314037"/>
    <lineage>
        <taxon>Eukaryota</taxon>
        <taxon>Fungi</taxon>
        <taxon>Dikarya</taxon>
        <taxon>Ascomycota</taxon>
        <taxon>Pezizomycotina</taxon>
        <taxon>Sordariomycetes</taxon>
        <taxon>Sordariomycetidae</taxon>
        <taxon>Sordariales</taxon>
        <taxon>Podosporaceae</taxon>
        <taxon>Podospora</taxon>
    </lineage>
</organism>
<dbReference type="SUPFAM" id="SSF56112">
    <property type="entry name" value="Protein kinase-like (PK-like)"/>
    <property type="match status" value="1"/>
</dbReference>
<keyword evidence="3" id="KW-0547">Nucleotide-binding</keyword>
<dbReference type="InterPro" id="IPR051175">
    <property type="entry name" value="CLK_kinases"/>
</dbReference>
<dbReference type="SMART" id="SM00220">
    <property type="entry name" value="S_TKc"/>
    <property type="match status" value="1"/>
</dbReference>
<gene>
    <name evidence="7" type="ORF">B0T22DRAFT_498401</name>
</gene>
<dbReference type="GO" id="GO:0004674">
    <property type="term" value="F:protein serine/threonine kinase activity"/>
    <property type="evidence" value="ECO:0007669"/>
    <property type="project" value="UniProtKB-KW"/>
</dbReference>
<reference evidence="7" key="1">
    <citation type="journal article" date="2023" name="Mol. Phylogenet. Evol.">
        <title>Genome-scale phylogeny and comparative genomics of the fungal order Sordariales.</title>
        <authorList>
            <person name="Hensen N."/>
            <person name="Bonometti L."/>
            <person name="Westerberg I."/>
            <person name="Brannstrom I.O."/>
            <person name="Guillou S."/>
            <person name="Cros-Aarteil S."/>
            <person name="Calhoun S."/>
            <person name="Haridas S."/>
            <person name="Kuo A."/>
            <person name="Mondo S."/>
            <person name="Pangilinan J."/>
            <person name="Riley R."/>
            <person name="LaButti K."/>
            <person name="Andreopoulos B."/>
            <person name="Lipzen A."/>
            <person name="Chen C."/>
            <person name="Yan M."/>
            <person name="Daum C."/>
            <person name="Ng V."/>
            <person name="Clum A."/>
            <person name="Steindorff A."/>
            <person name="Ohm R.A."/>
            <person name="Martin F."/>
            <person name="Silar P."/>
            <person name="Natvig D.O."/>
            <person name="Lalanne C."/>
            <person name="Gautier V."/>
            <person name="Ament-Velasquez S.L."/>
            <person name="Kruys A."/>
            <person name="Hutchinson M.I."/>
            <person name="Powell A.J."/>
            <person name="Barry K."/>
            <person name="Miller A.N."/>
            <person name="Grigoriev I.V."/>
            <person name="Debuchy R."/>
            <person name="Gladieux P."/>
            <person name="Hiltunen Thoren M."/>
            <person name="Johannesson H."/>
        </authorList>
    </citation>
    <scope>NUCLEOTIDE SEQUENCE</scope>
    <source>
        <strain evidence="7">CBS 314.62</strain>
    </source>
</reference>
<dbReference type="Pfam" id="PF00069">
    <property type="entry name" value="Pkinase"/>
    <property type="match status" value="1"/>
</dbReference>
<evidence type="ECO:0000256" key="4">
    <source>
        <dbReference type="ARBA" id="ARBA00022777"/>
    </source>
</evidence>
<dbReference type="Gene3D" id="3.30.200.20">
    <property type="entry name" value="Phosphorylase Kinase, domain 1"/>
    <property type="match status" value="1"/>
</dbReference>
<dbReference type="AlphaFoldDB" id="A0AAE0X9B2"/>
<keyword evidence="1" id="KW-0723">Serine/threonine-protein kinase</keyword>
<sequence>MPRLLRRSPSAPRAFSNPNFERISAAQKIEEERFPDYLAARYYPVHIGEVFASRSLADHELKIYDHMASVSSTSKHPGRDAVRSLLDSFKVTGPDGEHNCLVHPPLWDNLKTFLARNPIGRLPTPVPGHCAAASLPRLGFHATPNLKADNIMFGIKDNSIFEDFEQAELENPFPRKEVEDGRVIYNSRQLKAPNARGLGPPVLCDFGSAVFGDRENTRDVQPDLYRAPEIILKFPWSYEIDIWNTGCLIWDLFEGRHMFTGRDPEHHVYRSRAHLASMISILGPPARNFNAGIELPPPSSLEEIETSLLGAKDRDQFMQLVRKMIQWDPENRSTAKQLLEDPWLKAQL</sequence>
<protein>
    <submittedName>
        <fullName evidence="7">Kinase-like domain-containing protein</fullName>
    </submittedName>
</protein>
<dbReference type="Gene3D" id="1.10.510.10">
    <property type="entry name" value="Transferase(Phosphotransferase) domain 1"/>
    <property type="match status" value="1"/>
</dbReference>